<evidence type="ECO:0000313" key="2">
    <source>
        <dbReference type="EMBL" id="BAN20143.1"/>
    </source>
</evidence>
<organism evidence="2">
    <name type="scientific">Riptortus pedestris</name>
    <name type="common">Bean bug</name>
    <dbReference type="NCBI Taxonomy" id="329032"/>
    <lineage>
        <taxon>Eukaryota</taxon>
        <taxon>Metazoa</taxon>
        <taxon>Ecdysozoa</taxon>
        <taxon>Arthropoda</taxon>
        <taxon>Hexapoda</taxon>
        <taxon>Insecta</taxon>
        <taxon>Pterygota</taxon>
        <taxon>Neoptera</taxon>
        <taxon>Paraneoptera</taxon>
        <taxon>Hemiptera</taxon>
        <taxon>Heteroptera</taxon>
        <taxon>Panheteroptera</taxon>
        <taxon>Pentatomomorpha</taxon>
        <taxon>Coreoidea</taxon>
        <taxon>Alydidae</taxon>
        <taxon>Riptortus</taxon>
    </lineage>
</organism>
<evidence type="ECO:0000256" key="1">
    <source>
        <dbReference type="SAM" id="SignalP"/>
    </source>
</evidence>
<name>R4WCJ7_RIPPE</name>
<accession>R4WCJ7</accession>
<proteinExistence type="evidence at transcript level"/>
<protein>
    <submittedName>
        <fullName evidence="2">Cysteine rich secreted protein</fullName>
    </submittedName>
</protein>
<reference evidence="2" key="1">
    <citation type="journal article" date="2013" name="PLoS ONE">
        <title>Gene expression in gut symbiotic organ of stinkbug affected by extracellular bacterial symbiont.</title>
        <authorList>
            <person name="Futahashi R."/>
            <person name="Tanaka K."/>
            <person name="Tanahashi M."/>
            <person name="Nikoh N."/>
            <person name="Kikuchi Y."/>
            <person name="Lee B.L."/>
            <person name="Fukatsu T."/>
        </authorList>
    </citation>
    <scope>NUCLEOTIDE SEQUENCE</scope>
    <source>
        <tissue evidence="2">Midgut</tissue>
    </source>
</reference>
<feature type="chain" id="PRO_5004381191" evidence="1">
    <location>
        <begin position="18"/>
        <end position="93"/>
    </location>
</feature>
<keyword evidence="1" id="KW-0732">Signal</keyword>
<dbReference type="EMBL" id="AK416928">
    <property type="protein sequence ID" value="BAN20143.1"/>
    <property type="molecule type" value="mRNA"/>
</dbReference>
<dbReference type="AlphaFoldDB" id="R4WCJ7"/>
<feature type="signal peptide" evidence="1">
    <location>
        <begin position="1"/>
        <end position="17"/>
    </location>
</feature>
<sequence length="93" mass="10466">MFIIILAITVFICTAVSESNFNDIERCGMLIIGCDPLERCCPQSKCCPVFMSCCKNKRACCAPWSENIWIPGKNAKPLPRLKTLAKKSLKWSH</sequence>